<feature type="compositionally biased region" description="Basic and acidic residues" evidence="1">
    <location>
        <begin position="521"/>
        <end position="532"/>
    </location>
</feature>
<reference evidence="2 3" key="1">
    <citation type="submission" date="2024-08" db="EMBL/GenBank/DDBJ databases">
        <authorList>
            <person name="Cucini C."/>
            <person name="Frati F."/>
        </authorList>
    </citation>
    <scope>NUCLEOTIDE SEQUENCE [LARGE SCALE GENOMIC DNA]</scope>
</reference>
<feature type="compositionally biased region" description="Basic and acidic residues" evidence="1">
    <location>
        <begin position="558"/>
        <end position="580"/>
    </location>
</feature>
<evidence type="ECO:0000313" key="3">
    <source>
        <dbReference type="Proteomes" id="UP001642540"/>
    </source>
</evidence>
<accession>A0ABP1PXS7</accession>
<dbReference type="EMBL" id="CAXLJM020000015">
    <property type="protein sequence ID" value="CAL8081637.1"/>
    <property type="molecule type" value="Genomic_DNA"/>
</dbReference>
<organism evidence="2 3">
    <name type="scientific">Orchesella dallaii</name>
    <dbReference type="NCBI Taxonomy" id="48710"/>
    <lineage>
        <taxon>Eukaryota</taxon>
        <taxon>Metazoa</taxon>
        <taxon>Ecdysozoa</taxon>
        <taxon>Arthropoda</taxon>
        <taxon>Hexapoda</taxon>
        <taxon>Collembola</taxon>
        <taxon>Entomobryomorpha</taxon>
        <taxon>Entomobryoidea</taxon>
        <taxon>Orchesellidae</taxon>
        <taxon>Orchesellinae</taxon>
        <taxon>Orchesella</taxon>
    </lineage>
</organism>
<evidence type="ECO:0008006" key="4">
    <source>
        <dbReference type="Google" id="ProtNLM"/>
    </source>
</evidence>
<name>A0ABP1PXS7_9HEXA</name>
<feature type="region of interest" description="Disordered" evidence="1">
    <location>
        <begin position="516"/>
        <end position="598"/>
    </location>
</feature>
<feature type="region of interest" description="Disordered" evidence="1">
    <location>
        <begin position="151"/>
        <end position="192"/>
    </location>
</feature>
<evidence type="ECO:0000313" key="2">
    <source>
        <dbReference type="EMBL" id="CAL8081637.1"/>
    </source>
</evidence>
<evidence type="ECO:0000256" key="1">
    <source>
        <dbReference type="SAM" id="MobiDB-lite"/>
    </source>
</evidence>
<proteinExistence type="predicted"/>
<keyword evidence="3" id="KW-1185">Reference proteome</keyword>
<comment type="caution">
    <text evidence="2">The sequence shown here is derived from an EMBL/GenBank/DDBJ whole genome shotgun (WGS) entry which is preliminary data.</text>
</comment>
<protein>
    <recommendedName>
        <fullName evidence="4">DRBM domain-containing protein</fullName>
    </recommendedName>
</protein>
<feature type="region of interest" description="Disordered" evidence="1">
    <location>
        <begin position="53"/>
        <end position="113"/>
    </location>
</feature>
<feature type="compositionally biased region" description="Polar residues" evidence="1">
    <location>
        <begin position="171"/>
        <end position="182"/>
    </location>
</feature>
<dbReference type="Proteomes" id="UP001642540">
    <property type="component" value="Unassembled WGS sequence"/>
</dbReference>
<gene>
    <name evidence="2" type="ORF">ODALV1_LOCUS4977</name>
</gene>
<sequence>MDHVNQRPKIMISLDEVTARVKIQRMHDMHNQTATPVPHMNEQLDMDESIRSESNLNEASSDTSQPPPPDSTLKEDNSDTILPQSPAVNMDEDLSETSHSQSTCKSKKMKTSVGRMIATTTGKAQYTDKYNLHKPLDEFITERCILKPKKYTPTKKDSDFPPPSTEGRNFASPSTASSNFAPPSTEGGFRNRKADKHFKPCTVSLRKDLDPFTTSLDDLIEKPLPTCENKIVKKPLVFNRTKRTFDDLISQQEDDQSFENIVNKMESRGQPRQWPKGLTPYRAVGFLCEHGMMIEMKTGRLIECPSDNDRLHLWQCEVTCSNITGRADSKRKEVAREIACREFLVKLKQALPQIDVPQYEIPEEVFIDPNVTNWVLALGMKHGFEVNVETVVRKVDPDRRQKDDPEYLYATTYFIGDEEIRGISPNANHATVAAAKTVWEMVSKRSLPSTKYFVGHRCKSNKEYKFLESEVYTVLDIIEGKYDDTDGEDEFLEESLYLESNEGIDDFLNQNRLAKEHKRKKTEEHERWRNMKADLNPSTVPHNSNPGVSFQQGVSNESENKRHDETAEGTDVKPFKEGFGRGRGRAKPWNTNPFQSPL</sequence>
<feature type="compositionally biased region" description="Polar residues" evidence="1">
    <location>
        <begin position="536"/>
        <end position="557"/>
    </location>
</feature>
<feature type="compositionally biased region" description="Polar residues" evidence="1">
    <location>
        <begin position="589"/>
        <end position="598"/>
    </location>
</feature>